<name>A0ABV7WUU2_9GAMM</name>
<keyword evidence="1" id="KW-0812">Transmembrane</keyword>
<keyword evidence="1" id="KW-0472">Membrane</keyword>
<dbReference type="RefSeq" id="WP_290283154.1">
    <property type="nucleotide sequence ID" value="NZ_JAUFQI010000001.1"/>
</dbReference>
<dbReference type="EMBL" id="JBHRYN010000011">
    <property type="protein sequence ID" value="MFC3701833.1"/>
    <property type="molecule type" value="Genomic_DNA"/>
</dbReference>
<keyword evidence="1" id="KW-1133">Transmembrane helix</keyword>
<accession>A0ABV7WUU2</accession>
<feature type="transmembrane region" description="Helical" evidence="1">
    <location>
        <begin position="98"/>
        <end position="126"/>
    </location>
</feature>
<feature type="transmembrane region" description="Helical" evidence="1">
    <location>
        <begin position="161"/>
        <end position="183"/>
    </location>
</feature>
<dbReference type="InterPro" id="IPR003425">
    <property type="entry name" value="CCB3/YggT"/>
</dbReference>
<comment type="caution">
    <text evidence="2">The sequence shown here is derived from an EMBL/GenBank/DDBJ whole genome shotgun (WGS) entry which is preliminary data.</text>
</comment>
<evidence type="ECO:0000313" key="2">
    <source>
        <dbReference type="EMBL" id="MFC3701833.1"/>
    </source>
</evidence>
<keyword evidence="3" id="KW-1185">Reference proteome</keyword>
<proteinExistence type="predicted"/>
<feature type="transmembrane region" description="Helical" evidence="1">
    <location>
        <begin position="6"/>
        <end position="27"/>
    </location>
</feature>
<protein>
    <submittedName>
        <fullName evidence="2">YggT family protein</fullName>
    </submittedName>
</protein>
<evidence type="ECO:0000313" key="3">
    <source>
        <dbReference type="Proteomes" id="UP001595710"/>
    </source>
</evidence>
<gene>
    <name evidence="2" type="ORF">ACFOND_09300</name>
</gene>
<sequence>MLGELAVLIIRTAFSIVLIALVARFLAQIARANFNNPLAHTVIKITTPFLNPARRVIPSVGGLDFAALVVVFLGQLILANLVIALLGVNPIPYLSQLVIWAIVSVAGLILVVLQWSMIISAVGGLLTMGQYNPFLAFLQEIVEPFVGPLRKLNMQVGMLDLSYLVGFLIIIILRDFIIGGAILSSTGYYNFVMGLKGLHPFFGL</sequence>
<reference evidence="3" key="1">
    <citation type="journal article" date="2019" name="Int. J. Syst. Evol. Microbiol.">
        <title>The Global Catalogue of Microorganisms (GCM) 10K type strain sequencing project: providing services to taxonomists for standard genome sequencing and annotation.</title>
        <authorList>
            <consortium name="The Broad Institute Genomics Platform"/>
            <consortium name="The Broad Institute Genome Sequencing Center for Infectious Disease"/>
            <person name="Wu L."/>
            <person name="Ma J."/>
        </authorList>
    </citation>
    <scope>NUCLEOTIDE SEQUENCE [LARGE SCALE GENOMIC DNA]</scope>
    <source>
        <strain evidence="3">CECT 8288</strain>
    </source>
</reference>
<dbReference type="Pfam" id="PF02325">
    <property type="entry name" value="CCB3_YggT"/>
    <property type="match status" value="2"/>
</dbReference>
<feature type="transmembrane region" description="Helical" evidence="1">
    <location>
        <begin position="65"/>
        <end position="86"/>
    </location>
</feature>
<evidence type="ECO:0000256" key="1">
    <source>
        <dbReference type="SAM" id="Phobius"/>
    </source>
</evidence>
<organism evidence="2 3">
    <name type="scientific">Reinekea marina</name>
    <dbReference type="NCBI Taxonomy" id="1310421"/>
    <lineage>
        <taxon>Bacteria</taxon>
        <taxon>Pseudomonadati</taxon>
        <taxon>Pseudomonadota</taxon>
        <taxon>Gammaproteobacteria</taxon>
        <taxon>Oceanospirillales</taxon>
        <taxon>Saccharospirillaceae</taxon>
        <taxon>Reinekea</taxon>
    </lineage>
</organism>
<dbReference type="Proteomes" id="UP001595710">
    <property type="component" value="Unassembled WGS sequence"/>
</dbReference>